<organism evidence="1 2">
    <name type="scientific">Chaetomium tenue</name>
    <dbReference type="NCBI Taxonomy" id="1854479"/>
    <lineage>
        <taxon>Eukaryota</taxon>
        <taxon>Fungi</taxon>
        <taxon>Dikarya</taxon>
        <taxon>Ascomycota</taxon>
        <taxon>Pezizomycotina</taxon>
        <taxon>Sordariomycetes</taxon>
        <taxon>Sordariomycetidae</taxon>
        <taxon>Sordariales</taxon>
        <taxon>Chaetomiaceae</taxon>
        <taxon>Chaetomium</taxon>
    </lineage>
</organism>
<proteinExistence type="predicted"/>
<accession>A0ACB7PAI0</accession>
<dbReference type="EMBL" id="JAGIZQ010000003">
    <property type="protein sequence ID" value="KAH6636093.1"/>
    <property type="molecule type" value="Genomic_DNA"/>
</dbReference>
<gene>
    <name evidence="1" type="ORF">F5144DRAFT_485875</name>
</gene>
<protein>
    <submittedName>
        <fullName evidence="1">Uncharacterized protein</fullName>
    </submittedName>
</protein>
<dbReference type="Proteomes" id="UP000724584">
    <property type="component" value="Unassembled WGS sequence"/>
</dbReference>
<reference evidence="1 2" key="1">
    <citation type="journal article" date="2021" name="Nat. Commun.">
        <title>Genetic determinants of endophytism in the Arabidopsis root mycobiome.</title>
        <authorList>
            <person name="Mesny F."/>
            <person name="Miyauchi S."/>
            <person name="Thiergart T."/>
            <person name="Pickel B."/>
            <person name="Atanasova L."/>
            <person name="Karlsson M."/>
            <person name="Huettel B."/>
            <person name="Barry K.W."/>
            <person name="Haridas S."/>
            <person name="Chen C."/>
            <person name="Bauer D."/>
            <person name="Andreopoulos W."/>
            <person name="Pangilinan J."/>
            <person name="LaButti K."/>
            <person name="Riley R."/>
            <person name="Lipzen A."/>
            <person name="Clum A."/>
            <person name="Drula E."/>
            <person name="Henrissat B."/>
            <person name="Kohler A."/>
            <person name="Grigoriev I.V."/>
            <person name="Martin F.M."/>
            <person name="Hacquard S."/>
        </authorList>
    </citation>
    <scope>NUCLEOTIDE SEQUENCE [LARGE SCALE GENOMIC DNA]</scope>
    <source>
        <strain evidence="1 2">MPI-SDFR-AT-0079</strain>
    </source>
</reference>
<keyword evidence="2" id="KW-1185">Reference proteome</keyword>
<evidence type="ECO:0000313" key="2">
    <source>
        <dbReference type="Proteomes" id="UP000724584"/>
    </source>
</evidence>
<comment type="caution">
    <text evidence="1">The sequence shown here is derived from an EMBL/GenBank/DDBJ whole genome shotgun (WGS) entry which is preliminary data.</text>
</comment>
<evidence type="ECO:0000313" key="1">
    <source>
        <dbReference type="EMBL" id="KAH6636093.1"/>
    </source>
</evidence>
<name>A0ACB7PAI0_9PEZI</name>
<sequence>MPARGRSPAPSLPPVIDEATVPFSDLFKSGFDPAAIDAATQLADRSIFVASNGSRYRIEKIPDQTPVEGRVPTLTPVSAAAAVARPASLYTSGSTFSGSPASLPPPQLHVHAPPGTGLGWGRSPSNASSYSRSSGAHSTRSGYAGAAFRGPEPKVSIHEVSNTMAHLSIDGFGARPMYGMSDGGVQAAETLTDPDLAPRAPMIPGSPGREIASPRASYAHHEQPSHYLAASWGPHDYPSPGAAPQYWTNVNYASYTTQTYAHLQSSRQNATATTGLPSLLEDATPLPPPPHRASDPTSTLSPVSPDKEVWDGKGAGTGYSYYPLHPSISAPSFVGRQSNYVNTGFGDIDTLTPVVVHDHAQSTASDGAMKASNAQLIPAYAYDQRLPNVVYIRDKENDNVNGYTQGNSRPSGIYQFSSLKELFDFQAKLTGEKVVLDIGSVRMVTISKAGSRSSTQFSSARLQIWHEPEGRRTAQSDVASFVTAGTALSGPLRERLVASSSRLMLYLGRSGGYITVFTAHLEPNQGSEPAGFDIHGKSVEVDVGSDYDSYKTFEIEFENSPSFGCREPAAQSAQAANIESACSFPLRGSGTFVHAATECCFTDDGTGALEGMSIVCCLASFIVVRTQCGR</sequence>